<dbReference type="SUPFAM" id="SSF51658">
    <property type="entry name" value="Xylose isomerase-like"/>
    <property type="match status" value="1"/>
</dbReference>
<evidence type="ECO:0000259" key="2">
    <source>
        <dbReference type="Pfam" id="PF01261"/>
    </source>
</evidence>
<evidence type="ECO:0000313" key="3">
    <source>
        <dbReference type="EMBL" id="QKJ20404.1"/>
    </source>
</evidence>
<dbReference type="InterPro" id="IPR036237">
    <property type="entry name" value="Xyl_isomerase-like_sf"/>
</dbReference>
<organism evidence="3 4">
    <name type="scientific">Microbacterium hominis</name>
    <dbReference type="NCBI Taxonomy" id="162426"/>
    <lineage>
        <taxon>Bacteria</taxon>
        <taxon>Bacillati</taxon>
        <taxon>Actinomycetota</taxon>
        <taxon>Actinomycetes</taxon>
        <taxon>Micrococcales</taxon>
        <taxon>Microbacteriaceae</taxon>
        <taxon>Microbacterium</taxon>
    </lineage>
</organism>
<keyword evidence="1" id="KW-0119">Carbohydrate metabolism</keyword>
<dbReference type="Gene3D" id="3.20.20.150">
    <property type="entry name" value="Divalent-metal-dependent TIM barrel enzymes"/>
    <property type="match status" value="1"/>
</dbReference>
<dbReference type="PANTHER" id="PTHR12110:SF41">
    <property type="entry name" value="INOSOSE DEHYDRATASE"/>
    <property type="match status" value="1"/>
</dbReference>
<dbReference type="PANTHER" id="PTHR12110">
    <property type="entry name" value="HYDROXYPYRUVATE ISOMERASE"/>
    <property type="match status" value="1"/>
</dbReference>
<evidence type="ECO:0000256" key="1">
    <source>
        <dbReference type="ARBA" id="ARBA00023277"/>
    </source>
</evidence>
<dbReference type="Pfam" id="PF01261">
    <property type="entry name" value="AP_endonuc_2"/>
    <property type="match status" value="1"/>
</dbReference>
<dbReference type="RefSeq" id="WP_172990829.1">
    <property type="nucleotide sequence ID" value="NZ_CP054038.1"/>
</dbReference>
<feature type="domain" description="Xylose isomerase-like TIM barrel" evidence="2">
    <location>
        <begin position="42"/>
        <end position="296"/>
    </location>
</feature>
<proteinExistence type="predicted"/>
<protein>
    <submittedName>
        <fullName evidence="3">TIM barrel protein</fullName>
    </submittedName>
</protein>
<dbReference type="Proteomes" id="UP000502498">
    <property type="component" value="Chromosome"/>
</dbReference>
<dbReference type="InterPro" id="IPR013022">
    <property type="entry name" value="Xyl_isomerase-like_TIM-brl"/>
</dbReference>
<dbReference type="AlphaFoldDB" id="A0A7D4TRZ8"/>
<name>A0A7D4TRZ8_9MICO</name>
<gene>
    <name evidence="3" type="ORF">HQM25_14225</name>
</gene>
<dbReference type="EMBL" id="CP054038">
    <property type="protein sequence ID" value="QKJ20404.1"/>
    <property type="molecule type" value="Genomic_DNA"/>
</dbReference>
<evidence type="ECO:0000313" key="4">
    <source>
        <dbReference type="Proteomes" id="UP000502498"/>
    </source>
</evidence>
<accession>A0A7D4TRZ8</accession>
<sequence>MTSSTPTGPPRVKWSYMDHWRSQGPAGPIDQWQSRRAMTRFLRQVAAVGFDAIDTFDFRYWQILEQYGSVANYQEFVQEQGLERIVNTFHGVYYSPERYAPEVPATHDTILEDFKVTMDRWSGIQLDNIIVMPGSRFFDEVGVSDDGLKHAAEVWGKVGEITQQYGVNLTCHHEFYGGIRTRAQIDTFYDYADPAFVKFFVDTAQHCIADVDPVDVYEAHHKRVTGFHFKDTRTQDVNEDYRLWPDAELSAVTTEKWFYEMGTAEGLVDFEAMMRSVRDHGYSGWISVEHDKADKLGGDYAESTAIARWYAKNVLDGIYQEGAE</sequence>
<dbReference type="InterPro" id="IPR050312">
    <property type="entry name" value="IolE/XylAMocC-like"/>
</dbReference>
<reference evidence="3 4" key="1">
    <citation type="submission" date="2020-05" db="EMBL/GenBank/DDBJ databases">
        <title>Strain PA2F3 complete genome.</title>
        <authorList>
            <person name="Kim Y.-S."/>
            <person name="Kim S.-J."/>
            <person name="Jung H.-k."/>
            <person name="Kim S.-E."/>
            <person name="Kim K.-H."/>
        </authorList>
    </citation>
    <scope>NUCLEOTIDE SEQUENCE [LARGE SCALE GENOMIC DNA]</scope>
    <source>
        <strain evidence="3 4">PA2F3</strain>
    </source>
</reference>